<comment type="cofactor">
    <cofactor evidence="1">
        <name>Zn(2+)</name>
        <dbReference type="ChEBI" id="CHEBI:29105"/>
    </cofactor>
</comment>
<keyword evidence="4" id="KW-0862">Zinc</keyword>
<dbReference type="InterPro" id="IPR003785">
    <property type="entry name" value="Creatininase/forma_Hydrolase"/>
</dbReference>
<dbReference type="OrthoDB" id="9801445at2"/>
<dbReference type="SUPFAM" id="SSF102215">
    <property type="entry name" value="Creatininase"/>
    <property type="match status" value="1"/>
</dbReference>
<keyword evidence="7" id="KW-1185">Reference proteome</keyword>
<evidence type="ECO:0000313" key="6">
    <source>
        <dbReference type="EMBL" id="AWB47204.1"/>
    </source>
</evidence>
<dbReference type="GO" id="GO:0006601">
    <property type="term" value="P:creatine biosynthetic process"/>
    <property type="evidence" value="ECO:0007669"/>
    <property type="project" value="InterPro"/>
</dbReference>
<evidence type="ECO:0000256" key="1">
    <source>
        <dbReference type="ARBA" id="ARBA00001947"/>
    </source>
</evidence>
<dbReference type="PANTHER" id="PTHR35005">
    <property type="entry name" value="3-DEHYDRO-SCYLLO-INOSOSE HYDROLASE"/>
    <property type="match status" value="1"/>
</dbReference>
<dbReference type="InterPro" id="IPR031034">
    <property type="entry name" value="Creatininase"/>
</dbReference>
<gene>
    <name evidence="6" type="ORF">HYN69_00615</name>
</gene>
<proteinExistence type="inferred from homology"/>
<dbReference type="NCBIfam" id="TIGR04448">
    <property type="entry name" value="creatininase"/>
    <property type="match status" value="1"/>
</dbReference>
<reference evidence="6 7" key="1">
    <citation type="submission" date="2018-04" db="EMBL/GenBank/DDBJ databases">
        <title>Genome sequencing of Gemmobacter.</title>
        <authorList>
            <person name="Yi H."/>
            <person name="Baek M.-G."/>
        </authorList>
    </citation>
    <scope>NUCLEOTIDE SEQUENCE [LARGE SCALE GENOMIC DNA]</scope>
    <source>
        <strain evidence="6 7">HYN0069</strain>
    </source>
</reference>
<protein>
    <submittedName>
        <fullName evidence="6">Creatininase</fullName>
    </submittedName>
</protein>
<dbReference type="Proteomes" id="UP000244496">
    <property type="component" value="Chromosome"/>
</dbReference>
<comment type="similarity">
    <text evidence="5">Belongs to the creatininase superfamily.</text>
</comment>
<dbReference type="PANTHER" id="PTHR35005:SF1">
    <property type="entry name" value="2-AMINO-5-FORMYLAMINO-6-RIBOSYLAMINOPYRIMIDIN-4(3H)-ONE 5'-MONOPHOSPHATE DEFORMYLASE"/>
    <property type="match status" value="1"/>
</dbReference>
<keyword evidence="2" id="KW-0479">Metal-binding</keyword>
<name>A0A2S0UHB5_9RHOB</name>
<dbReference type="GO" id="GO:0046872">
    <property type="term" value="F:metal ion binding"/>
    <property type="evidence" value="ECO:0007669"/>
    <property type="project" value="UniProtKB-KW"/>
</dbReference>
<accession>A0A2S0UHB5</accession>
<dbReference type="InterPro" id="IPR024087">
    <property type="entry name" value="Creatininase-like_sf"/>
</dbReference>
<dbReference type="AlphaFoldDB" id="A0A2S0UHB5"/>
<dbReference type="GO" id="GO:0047789">
    <property type="term" value="F:creatininase activity"/>
    <property type="evidence" value="ECO:0007669"/>
    <property type="project" value="InterPro"/>
</dbReference>
<sequence>MPLSSAFASELTWPDYDAAVRDGTTPILIPIGSMEQHGHHMPLHVDVLLPTEFARRVALAVGGLVAPPFTYGYKSHQKSGGGNHFSGTTSLDGATLVAALRDVVKEFARHGVRKVCLVNGHFENSWFIIEAIDLALRELRWDGITDLKVIVLSYWDFVDPEAIAKLYPNGFPGWDIEHGGVLETSLMLALYPDLVQLDRAIDVAPATFPPYDVYPVKPEWTPCSGTLSSPKEASVEKGHILLDVCTKGITAALQAEFGLGRHATTTPDLAKAS</sequence>
<dbReference type="GO" id="GO:0006602">
    <property type="term" value="P:creatinine catabolic process"/>
    <property type="evidence" value="ECO:0007669"/>
    <property type="project" value="InterPro"/>
</dbReference>
<keyword evidence="3" id="KW-0378">Hydrolase</keyword>
<evidence type="ECO:0000256" key="4">
    <source>
        <dbReference type="ARBA" id="ARBA00022833"/>
    </source>
</evidence>
<dbReference type="Gene3D" id="3.40.50.10310">
    <property type="entry name" value="Creatininase"/>
    <property type="match status" value="1"/>
</dbReference>
<dbReference type="RefSeq" id="WP_108434033.1">
    <property type="nucleotide sequence ID" value="NZ_CP028918.1"/>
</dbReference>
<dbReference type="GO" id="GO:0016811">
    <property type="term" value="F:hydrolase activity, acting on carbon-nitrogen (but not peptide) bonds, in linear amides"/>
    <property type="evidence" value="ECO:0007669"/>
    <property type="project" value="TreeGrafter"/>
</dbReference>
<dbReference type="Pfam" id="PF02633">
    <property type="entry name" value="Creatininase"/>
    <property type="match status" value="1"/>
</dbReference>
<evidence type="ECO:0000256" key="2">
    <source>
        <dbReference type="ARBA" id="ARBA00022723"/>
    </source>
</evidence>
<evidence type="ECO:0000256" key="5">
    <source>
        <dbReference type="ARBA" id="ARBA00024029"/>
    </source>
</evidence>
<dbReference type="GO" id="GO:0009231">
    <property type="term" value="P:riboflavin biosynthetic process"/>
    <property type="evidence" value="ECO:0007669"/>
    <property type="project" value="TreeGrafter"/>
</dbReference>
<dbReference type="KEGG" id="geh:HYN69_00615"/>
<evidence type="ECO:0000313" key="7">
    <source>
        <dbReference type="Proteomes" id="UP000244496"/>
    </source>
</evidence>
<organism evidence="6 7">
    <name type="scientific">Paragemmobacter aquarius</name>
    <dbReference type="NCBI Taxonomy" id="2169400"/>
    <lineage>
        <taxon>Bacteria</taxon>
        <taxon>Pseudomonadati</taxon>
        <taxon>Pseudomonadota</taxon>
        <taxon>Alphaproteobacteria</taxon>
        <taxon>Rhodobacterales</taxon>
        <taxon>Paracoccaceae</taxon>
        <taxon>Paragemmobacter</taxon>
    </lineage>
</organism>
<dbReference type="EMBL" id="CP028918">
    <property type="protein sequence ID" value="AWB47204.1"/>
    <property type="molecule type" value="Genomic_DNA"/>
</dbReference>
<evidence type="ECO:0000256" key="3">
    <source>
        <dbReference type="ARBA" id="ARBA00022801"/>
    </source>
</evidence>